<dbReference type="Proteomes" id="UP001348397">
    <property type="component" value="Unassembled WGS sequence"/>
</dbReference>
<evidence type="ECO:0000313" key="1">
    <source>
        <dbReference type="EMBL" id="MEC3876777.1"/>
    </source>
</evidence>
<keyword evidence="2" id="KW-1185">Reference proteome</keyword>
<dbReference type="RefSeq" id="WP_326321496.1">
    <property type="nucleotide sequence ID" value="NZ_JAYLAA010000044.1"/>
</dbReference>
<organism evidence="1 2">
    <name type="scientific">Chryseobacterium salviniae</name>
    <dbReference type="NCBI Taxonomy" id="3101750"/>
    <lineage>
        <taxon>Bacteria</taxon>
        <taxon>Pseudomonadati</taxon>
        <taxon>Bacteroidota</taxon>
        <taxon>Flavobacteriia</taxon>
        <taxon>Flavobacteriales</taxon>
        <taxon>Weeksellaceae</taxon>
        <taxon>Chryseobacterium group</taxon>
        <taxon>Chryseobacterium</taxon>
    </lineage>
</organism>
<gene>
    <name evidence="1" type="ORF">SOP96_13715</name>
</gene>
<accession>A0ABU6HWC2</accession>
<dbReference type="EMBL" id="JAYLAA010000044">
    <property type="protein sequence ID" value="MEC3876777.1"/>
    <property type="molecule type" value="Genomic_DNA"/>
</dbReference>
<protein>
    <submittedName>
        <fullName evidence="1">Uncharacterized protein</fullName>
    </submittedName>
</protein>
<evidence type="ECO:0000313" key="2">
    <source>
        <dbReference type="Proteomes" id="UP001348397"/>
    </source>
</evidence>
<sequence length="167" mass="19447">METSLNGIKKESQHQIKEFATLEFRRSYVGHENLSDRQLKELYNLNPTLLIESTTEMVSNLNRAGLMDKQDLVISKFENKKVKKSFLDKENKLEINFDYYPNHNSEIKIVVKDQTKKIYKTIELSVSYLIGVILKDIDGDNLKEILIVKVGYVVNGDNFDLQILKYQ</sequence>
<comment type="caution">
    <text evidence="1">The sequence shown here is derived from an EMBL/GenBank/DDBJ whole genome shotgun (WGS) entry which is preliminary data.</text>
</comment>
<name>A0ABU6HWC2_9FLAO</name>
<proteinExistence type="predicted"/>
<reference evidence="1 2" key="1">
    <citation type="submission" date="2024-01" db="EMBL/GenBank/DDBJ databases">
        <title>Chryseobacterium sp. T9W2-O.</title>
        <authorList>
            <person name="Maltman C."/>
        </authorList>
    </citation>
    <scope>NUCLEOTIDE SEQUENCE [LARGE SCALE GENOMIC DNA]</scope>
    <source>
        <strain evidence="1 2">T9W2-O</strain>
    </source>
</reference>